<dbReference type="GO" id="GO:0000122">
    <property type="term" value="P:negative regulation of transcription by RNA polymerase II"/>
    <property type="evidence" value="ECO:0000318"/>
    <property type="project" value="GO_Central"/>
</dbReference>
<evidence type="ECO:0000256" key="18">
    <source>
        <dbReference type="ARBA" id="ARBA00029580"/>
    </source>
</evidence>
<dbReference type="InterPro" id="IPR046347">
    <property type="entry name" value="bZIP_sf"/>
</dbReference>
<dbReference type="Proteomes" id="UP000018468">
    <property type="component" value="Linkage group LG4"/>
</dbReference>
<dbReference type="Gene3D" id="1.20.5.170">
    <property type="match status" value="1"/>
</dbReference>
<feature type="compositionally biased region" description="Basic and acidic residues" evidence="22">
    <location>
        <begin position="215"/>
        <end position="231"/>
    </location>
</feature>
<dbReference type="InterPro" id="IPR004827">
    <property type="entry name" value="bZIP"/>
</dbReference>
<dbReference type="GO" id="GO:0006983">
    <property type="term" value="P:ER overload response"/>
    <property type="evidence" value="ECO:0000318"/>
    <property type="project" value="GO_Central"/>
</dbReference>
<dbReference type="GO" id="GO:0001228">
    <property type="term" value="F:DNA-binding transcription activator activity, RNA polymerase II-specific"/>
    <property type="evidence" value="ECO:0000318"/>
    <property type="project" value="GO_Central"/>
</dbReference>
<dbReference type="HOGENOM" id="CLU_993784_0_0_1"/>
<dbReference type="PANTHER" id="PTHR16833:SF0">
    <property type="entry name" value="DNA DAMAGE-INDUCIBLE TRANSCRIPT 3 PROTEIN"/>
    <property type="match status" value="1"/>
</dbReference>
<evidence type="ECO:0000256" key="20">
    <source>
        <dbReference type="ARBA" id="ARBA00031701"/>
    </source>
</evidence>
<dbReference type="AlphaFoldDB" id="W5MFB9"/>
<dbReference type="Ensembl" id="ENSLOCT00000007086.1">
    <property type="protein sequence ID" value="ENSLOCP00000007078.1"/>
    <property type="gene ID" value="ENSLOCG00000005864.1"/>
</dbReference>
<evidence type="ECO:0000256" key="13">
    <source>
        <dbReference type="ARBA" id="ARBA00023125"/>
    </source>
</evidence>
<keyword evidence="14" id="KW-0010">Activator</keyword>
<dbReference type="FunCoup" id="W5MFB9">
    <property type="interactions" value="673"/>
</dbReference>
<reference evidence="24" key="3">
    <citation type="submission" date="2025-09" db="UniProtKB">
        <authorList>
            <consortium name="Ensembl"/>
        </authorList>
    </citation>
    <scope>IDENTIFICATION</scope>
</reference>
<dbReference type="InterPro" id="IPR016670">
    <property type="entry name" value="DNA_damage_induc_transcript_3"/>
</dbReference>
<keyword evidence="16" id="KW-0834">Unfolded protein response</keyword>
<dbReference type="GO" id="GO:0001666">
    <property type="term" value="P:response to hypoxia"/>
    <property type="evidence" value="ECO:0007669"/>
    <property type="project" value="Ensembl"/>
</dbReference>
<keyword evidence="17" id="KW-0131">Cell cycle</keyword>
<keyword evidence="12" id="KW-0346">Stress response</keyword>
<evidence type="ECO:0000256" key="15">
    <source>
        <dbReference type="ARBA" id="ARBA00023163"/>
    </source>
</evidence>
<protein>
    <recommendedName>
        <fullName evidence="3">DNA damage-inducible transcript 3 protein</fullName>
    </recommendedName>
    <alternativeName>
        <fullName evidence="20">C/EBP zeta</fullName>
    </alternativeName>
    <alternativeName>
        <fullName evidence="18">C/EBP-homologous protein</fullName>
    </alternativeName>
    <alternativeName>
        <fullName evidence="21">C/EBP-homologous protein 10</fullName>
    </alternativeName>
    <alternativeName>
        <fullName evidence="19">CCAAT/enhancer-binding protein homologous protein</fullName>
    </alternativeName>
</protein>
<dbReference type="STRING" id="7918.ENSLOCP00000007078"/>
<evidence type="ECO:0000256" key="19">
    <source>
        <dbReference type="ARBA" id="ARBA00029747"/>
    </source>
</evidence>
<keyword evidence="11" id="KW-0805">Transcription regulation</keyword>
<evidence type="ECO:0000256" key="21">
    <source>
        <dbReference type="ARBA" id="ARBA00032567"/>
    </source>
</evidence>
<evidence type="ECO:0000256" key="22">
    <source>
        <dbReference type="SAM" id="MobiDB-lite"/>
    </source>
</evidence>
<comment type="similarity">
    <text evidence="2">Belongs to the bZIP family.</text>
</comment>
<dbReference type="PANTHER" id="PTHR16833">
    <property type="entry name" value="DNA DAMAGE-INDUCIBLE TRANSCRIPT 3 DDIT3"/>
    <property type="match status" value="1"/>
</dbReference>
<proteinExistence type="inferred from homology"/>
<evidence type="ECO:0000256" key="7">
    <source>
        <dbReference type="ARBA" id="ARBA00022687"/>
    </source>
</evidence>
<evidence type="ECO:0000256" key="14">
    <source>
        <dbReference type="ARBA" id="ARBA00023159"/>
    </source>
</evidence>
<evidence type="ECO:0000256" key="2">
    <source>
        <dbReference type="ARBA" id="ARBA00007163"/>
    </source>
</evidence>
<keyword evidence="7" id="KW-0879">Wnt signaling pathway</keyword>
<keyword evidence="8" id="KW-0053">Apoptosis</keyword>
<evidence type="ECO:0000256" key="3">
    <source>
        <dbReference type="ARBA" id="ARBA00016478"/>
    </source>
</evidence>
<feature type="compositionally biased region" description="Acidic residues" evidence="22">
    <location>
        <begin position="134"/>
        <end position="146"/>
    </location>
</feature>
<evidence type="ECO:0000256" key="12">
    <source>
        <dbReference type="ARBA" id="ARBA00023016"/>
    </source>
</evidence>
<evidence type="ECO:0000256" key="17">
    <source>
        <dbReference type="ARBA" id="ARBA00023306"/>
    </source>
</evidence>
<evidence type="ECO:0000256" key="9">
    <source>
        <dbReference type="ARBA" id="ARBA00022810"/>
    </source>
</evidence>
<evidence type="ECO:0000256" key="4">
    <source>
        <dbReference type="ARBA" id="ARBA00022490"/>
    </source>
</evidence>
<dbReference type="GO" id="GO:0036488">
    <property type="term" value="C:CHOP-C/EBP complex"/>
    <property type="evidence" value="ECO:0000318"/>
    <property type="project" value="GO_Central"/>
</dbReference>
<dbReference type="GO" id="GO:0016055">
    <property type="term" value="P:Wnt signaling pathway"/>
    <property type="evidence" value="ECO:0007669"/>
    <property type="project" value="UniProtKB-KW"/>
</dbReference>
<dbReference type="GO" id="GO:0046890">
    <property type="term" value="P:regulation of lipid biosynthetic process"/>
    <property type="evidence" value="ECO:0007669"/>
    <property type="project" value="Ensembl"/>
</dbReference>
<dbReference type="GO" id="GO:1990622">
    <property type="term" value="C:CHOP-ATF3 complex"/>
    <property type="evidence" value="ECO:0000318"/>
    <property type="project" value="GO_Central"/>
</dbReference>
<dbReference type="InParanoid" id="W5MFB9"/>
<keyword evidence="9" id="KW-0338">Growth arrest</keyword>
<feature type="region of interest" description="Disordered" evidence="22">
    <location>
        <begin position="120"/>
        <end position="231"/>
    </location>
</feature>
<comment type="subcellular location">
    <subcellularLocation>
        <location evidence="1">Cytoplasm</location>
    </subcellularLocation>
</comment>
<dbReference type="GO" id="GO:0005737">
    <property type="term" value="C:cytoplasm"/>
    <property type="evidence" value="ECO:0000318"/>
    <property type="project" value="GO_Central"/>
</dbReference>
<evidence type="ECO:0000256" key="16">
    <source>
        <dbReference type="ARBA" id="ARBA00023230"/>
    </source>
</evidence>
<dbReference type="GO" id="GO:0070059">
    <property type="term" value="P:intrinsic apoptotic signaling pathway in response to endoplasmic reticulum stress"/>
    <property type="evidence" value="ECO:0000318"/>
    <property type="project" value="GO_Central"/>
</dbReference>
<evidence type="ECO:0000256" key="5">
    <source>
        <dbReference type="ARBA" id="ARBA00022491"/>
    </source>
</evidence>
<evidence type="ECO:0000313" key="24">
    <source>
        <dbReference type="Ensembl" id="ENSLOCP00000007078.1"/>
    </source>
</evidence>
<organism evidence="24 25">
    <name type="scientific">Lepisosteus oculatus</name>
    <name type="common">Spotted gar</name>
    <dbReference type="NCBI Taxonomy" id="7918"/>
    <lineage>
        <taxon>Eukaryota</taxon>
        <taxon>Metazoa</taxon>
        <taxon>Chordata</taxon>
        <taxon>Craniata</taxon>
        <taxon>Vertebrata</taxon>
        <taxon>Euteleostomi</taxon>
        <taxon>Actinopterygii</taxon>
        <taxon>Neopterygii</taxon>
        <taxon>Holostei</taxon>
        <taxon>Semionotiformes</taxon>
        <taxon>Lepisosteidae</taxon>
        <taxon>Lepisosteus</taxon>
    </lineage>
</organism>
<dbReference type="GO" id="GO:0046982">
    <property type="term" value="F:protein heterodimerization activity"/>
    <property type="evidence" value="ECO:0000318"/>
    <property type="project" value="GO_Central"/>
</dbReference>
<evidence type="ECO:0000256" key="6">
    <source>
        <dbReference type="ARBA" id="ARBA00022553"/>
    </source>
</evidence>
<dbReference type="GO" id="GO:0051726">
    <property type="term" value="P:regulation of cell cycle"/>
    <property type="evidence" value="ECO:0007669"/>
    <property type="project" value="UniProtKB-KW"/>
</dbReference>
<name>W5MFB9_LEPOC</name>
<keyword evidence="6" id="KW-0597">Phosphoprotein</keyword>
<reference evidence="24" key="2">
    <citation type="submission" date="2025-08" db="UniProtKB">
        <authorList>
            <consortium name="Ensembl"/>
        </authorList>
    </citation>
    <scope>IDENTIFICATION</scope>
</reference>
<keyword evidence="15" id="KW-0804">Transcription</keyword>
<keyword evidence="4" id="KW-0963">Cytoplasm</keyword>
<dbReference type="EMBL" id="AHAT01018786">
    <property type="status" value="NOT_ANNOTATED_CDS"/>
    <property type="molecule type" value="Genomic_DNA"/>
</dbReference>
<dbReference type="GO" id="GO:0000978">
    <property type="term" value="F:RNA polymerase II cis-regulatory region sequence-specific DNA binding"/>
    <property type="evidence" value="ECO:0000318"/>
    <property type="project" value="GO_Central"/>
</dbReference>
<sequence>MTAESMTFSPYPPGVGPLCGAELEAWYEDLQDILFSDTGDLKSAQPDHCHEKEQEFLDMLETCSLAWLTDGQLWAQGEEQLCAAEPPLPAGAGGDLLPPEFFELLSEGAGETAVAEGEGALEIAGRLQGHPKEEEEEEEEKEEEAEQQQQQQYEEEKNHPHPSPASSEEDPPSPAESGSPLLPPSVSPQGGRGLAGHKRRGPQSSGAGASKKSRKERELENEQRAQELAEQNEQLKAEIERLSEEVQRTRQALIEKLVNARK</sequence>
<dbReference type="OMA" id="MVNLHKA"/>
<dbReference type="PROSITE" id="PS50217">
    <property type="entry name" value="BZIP"/>
    <property type="match status" value="1"/>
</dbReference>
<evidence type="ECO:0000259" key="23">
    <source>
        <dbReference type="PROSITE" id="PS50217"/>
    </source>
</evidence>
<dbReference type="Bgee" id="ENSLOCG00000005864">
    <property type="expression patterns" value="Expressed in zone of skin and 13 other cell types or tissues"/>
</dbReference>
<reference evidence="25" key="1">
    <citation type="submission" date="2011-12" db="EMBL/GenBank/DDBJ databases">
        <title>The Draft Genome of Lepisosteus oculatus.</title>
        <authorList>
            <consortium name="The Broad Institute Genome Assembly &amp; Analysis Group"/>
            <consortium name="Computational R&amp;D Group"/>
            <consortium name="and Sequencing Platform"/>
            <person name="Di Palma F."/>
            <person name="Alfoldi J."/>
            <person name="Johnson J."/>
            <person name="Berlin A."/>
            <person name="Gnerre S."/>
            <person name="Jaffe D."/>
            <person name="MacCallum I."/>
            <person name="Young S."/>
            <person name="Walker B.J."/>
            <person name="Lander E.S."/>
            <person name="Lindblad-Toh K."/>
        </authorList>
    </citation>
    <scope>NUCLEOTIDE SEQUENCE [LARGE SCALE GENOMIC DNA]</scope>
</reference>
<dbReference type="GO" id="GO:1990617">
    <property type="term" value="C:CHOP-ATF4 complex"/>
    <property type="evidence" value="ECO:0000318"/>
    <property type="project" value="GO_Central"/>
</dbReference>
<dbReference type="eggNOG" id="KOG3119">
    <property type="taxonomic scope" value="Eukaryota"/>
</dbReference>
<keyword evidence="10" id="KW-0832">Ubl conjugation</keyword>
<evidence type="ECO:0000256" key="10">
    <source>
        <dbReference type="ARBA" id="ARBA00022843"/>
    </source>
</evidence>
<evidence type="ECO:0000256" key="11">
    <source>
        <dbReference type="ARBA" id="ARBA00023015"/>
    </source>
</evidence>
<dbReference type="SUPFAM" id="SSF57959">
    <property type="entry name" value="Leucine zipper domain"/>
    <property type="match status" value="1"/>
</dbReference>
<keyword evidence="25" id="KW-1185">Reference proteome</keyword>
<feature type="domain" description="BZIP" evidence="23">
    <location>
        <begin position="198"/>
        <end position="256"/>
    </location>
</feature>
<evidence type="ECO:0000256" key="8">
    <source>
        <dbReference type="ARBA" id="ARBA00022703"/>
    </source>
</evidence>
<dbReference type="GO" id="GO:0006986">
    <property type="term" value="P:response to unfolded protein"/>
    <property type="evidence" value="ECO:0007669"/>
    <property type="project" value="UniProtKB-KW"/>
</dbReference>
<keyword evidence="5" id="KW-0678">Repressor</keyword>
<dbReference type="GeneTree" id="ENSGT00390000006305"/>
<evidence type="ECO:0000313" key="25">
    <source>
        <dbReference type="Proteomes" id="UP000018468"/>
    </source>
</evidence>
<accession>W5MFB9</accession>
<keyword evidence="13" id="KW-0238">DNA-binding</keyword>
<evidence type="ECO:0000256" key="1">
    <source>
        <dbReference type="ARBA" id="ARBA00004496"/>
    </source>
</evidence>